<keyword evidence="3" id="KW-0560">Oxidoreductase</keyword>
<evidence type="ECO:0000256" key="3">
    <source>
        <dbReference type="ARBA" id="ARBA00023002"/>
    </source>
</evidence>
<dbReference type="STRING" id="767434.Fraau_1249"/>
<dbReference type="InterPro" id="IPR016160">
    <property type="entry name" value="Ald_DH_CS_CYS"/>
</dbReference>
<dbReference type="CDD" id="cd07100">
    <property type="entry name" value="ALDH_SSADH1_GabD1"/>
    <property type="match status" value="1"/>
</dbReference>
<dbReference type="GO" id="GO:0004777">
    <property type="term" value="F:succinate-semialdehyde dehydrogenase (NAD+) activity"/>
    <property type="evidence" value="ECO:0007669"/>
    <property type="project" value="TreeGrafter"/>
</dbReference>
<protein>
    <submittedName>
        <fullName evidence="5">NAD-dependent aldehyde dehydrogenase</fullName>
    </submittedName>
</protein>
<dbReference type="EMBL" id="CP003350">
    <property type="protein sequence ID" value="AFC85693.1"/>
    <property type="molecule type" value="Genomic_DNA"/>
</dbReference>
<dbReference type="InterPro" id="IPR016162">
    <property type="entry name" value="Ald_DH_N"/>
</dbReference>
<dbReference type="FunFam" id="3.40.309.10:FF:000010">
    <property type="entry name" value="Gamma-aminobutyraldehyde dehydrogenase"/>
    <property type="match status" value="1"/>
</dbReference>
<dbReference type="PANTHER" id="PTHR43217">
    <property type="entry name" value="SUCCINATE SEMIALDEHYDE DEHYDROGENASE [NAD(P)+] SAD"/>
    <property type="match status" value="1"/>
</dbReference>
<evidence type="ECO:0000313" key="6">
    <source>
        <dbReference type="Proteomes" id="UP000005234"/>
    </source>
</evidence>
<feature type="domain" description="Aldehyde dehydrogenase" evidence="4">
    <location>
        <begin position="13"/>
        <end position="461"/>
    </location>
</feature>
<evidence type="ECO:0000259" key="4">
    <source>
        <dbReference type="Pfam" id="PF00171"/>
    </source>
</evidence>
<gene>
    <name evidence="5" type="ordered locus">Fraau_1249</name>
</gene>
<dbReference type="GO" id="GO:0004030">
    <property type="term" value="F:aldehyde dehydrogenase [NAD(P)+] activity"/>
    <property type="evidence" value="ECO:0007669"/>
    <property type="project" value="InterPro"/>
</dbReference>
<dbReference type="RefSeq" id="WP_014402699.1">
    <property type="nucleotide sequence ID" value="NC_017033.1"/>
</dbReference>
<dbReference type="InterPro" id="IPR015590">
    <property type="entry name" value="Aldehyde_DH_dom"/>
</dbReference>
<evidence type="ECO:0000256" key="2">
    <source>
        <dbReference type="ARBA" id="ARBA00022857"/>
    </source>
</evidence>
<keyword evidence="2" id="KW-0521">NADP</keyword>
<accession>H8L4X9</accession>
<name>H8L4X9_FRAAD</name>
<dbReference type="Proteomes" id="UP000005234">
    <property type="component" value="Chromosome"/>
</dbReference>
<dbReference type="Gene3D" id="3.40.309.10">
    <property type="entry name" value="Aldehyde Dehydrogenase, Chain A, domain 2"/>
    <property type="match status" value="1"/>
</dbReference>
<comment type="similarity">
    <text evidence="1">Belongs to the aldehyde dehydrogenase family.</text>
</comment>
<dbReference type="FunFam" id="3.40.605.10:FF:000012">
    <property type="entry name" value="NAD-dependent succinate-semialdehyde dehydrogenase"/>
    <property type="match status" value="1"/>
</dbReference>
<evidence type="ECO:0000256" key="1">
    <source>
        <dbReference type="ARBA" id="ARBA00009986"/>
    </source>
</evidence>
<reference evidence="5" key="1">
    <citation type="submission" date="2012-02" db="EMBL/GenBank/DDBJ databases">
        <title>The complete genome of Frateuria aurantia DSM 6220.</title>
        <authorList>
            <consortium name="US DOE Joint Genome Institute (JGI-PGF)"/>
            <person name="Lucas S."/>
            <person name="Copeland A."/>
            <person name="Lapidus A."/>
            <person name="Glavina del Rio T."/>
            <person name="Dalin E."/>
            <person name="Tice H."/>
            <person name="Bruce D."/>
            <person name="Goodwin L."/>
            <person name="Pitluck S."/>
            <person name="Peters L."/>
            <person name="Ovchinnikova G."/>
            <person name="Teshima H."/>
            <person name="Kyrpides N."/>
            <person name="Mavromatis K."/>
            <person name="Ivanova N."/>
            <person name="Brettin T."/>
            <person name="Detter J.C."/>
            <person name="Han C."/>
            <person name="Larimer F."/>
            <person name="Land M."/>
            <person name="Hauser L."/>
            <person name="Markowitz V."/>
            <person name="Cheng J.-F."/>
            <person name="Hugenholtz P."/>
            <person name="Woyke T."/>
            <person name="Wu D."/>
            <person name="Brambilla E."/>
            <person name="Klenk H.-P."/>
            <person name="Eisen J.A."/>
        </authorList>
    </citation>
    <scope>NUCLEOTIDE SEQUENCE</scope>
    <source>
        <strain evidence="5">DSM 6220</strain>
    </source>
</reference>
<evidence type="ECO:0000313" key="5">
    <source>
        <dbReference type="EMBL" id="AFC85693.1"/>
    </source>
</evidence>
<dbReference type="InterPro" id="IPR047110">
    <property type="entry name" value="GABD/Sad-like"/>
</dbReference>
<sequence>MSTATSPSTTASAVSRDPAKDAVIAEYPFADDAQLETLLAQAEQGFQVWRGTSLPRRADILRSMASVLREHRHELALLATAEMGKTERESLGEVEKCAVLCEWYAEHGPAWLANEPTLVPDAKAYVAYRPLGVILAVMPWNFPYWQIMRAAVPILLGGNGYVVKPAENVVGCALRLHQLWLEAGLPEHVFEAVNLQREHVATAIADPRIAAVTVTGSVQAGRSIAALAGKALKKVLLELGGSDPFIVLADADLEAAAEAAVAGRFQNAGQVCIASKRLIVERSVLEPFTALVLGKVRALKVGDGRDPEVRMGPMARLDLLEQLHQQVQDSVAAGARLLEGGRRLPREGFFYAPTVLADVAPGQPAFDGETFGPVAALIEARDAEHAVELANHSDYGLSGALWTADVERAHKLAAGLVTGAVFINGSSTSDPRVPIGGVKQSGFGRELSHFGLREFVNAQTVWLDRR</sequence>
<dbReference type="HOGENOM" id="CLU_005391_5_1_6"/>
<dbReference type="InterPro" id="IPR016161">
    <property type="entry name" value="Ald_DH/histidinol_DH"/>
</dbReference>
<dbReference type="InterPro" id="IPR016163">
    <property type="entry name" value="Ald_DH_C"/>
</dbReference>
<keyword evidence="6" id="KW-1185">Reference proteome</keyword>
<dbReference type="AlphaFoldDB" id="H8L4X9"/>
<dbReference type="PANTHER" id="PTHR43217:SF1">
    <property type="entry name" value="SUCCINATE SEMIALDEHYDE DEHYDROGENASE [NAD(P)+] SAD"/>
    <property type="match status" value="1"/>
</dbReference>
<organism evidence="5 6">
    <name type="scientific">Frateuria aurantia (strain ATCC 33424 / DSM 6220 / KCTC 2777 / LMG 1558 / NBRC 3245 / NCIMB 13370)</name>
    <name type="common">Acetobacter aurantius</name>
    <dbReference type="NCBI Taxonomy" id="767434"/>
    <lineage>
        <taxon>Bacteria</taxon>
        <taxon>Pseudomonadati</taxon>
        <taxon>Pseudomonadota</taxon>
        <taxon>Gammaproteobacteria</taxon>
        <taxon>Lysobacterales</taxon>
        <taxon>Rhodanobacteraceae</taxon>
        <taxon>Frateuria</taxon>
    </lineage>
</organism>
<dbReference type="PROSITE" id="PS00070">
    <property type="entry name" value="ALDEHYDE_DEHYDR_CYS"/>
    <property type="match status" value="1"/>
</dbReference>
<dbReference type="OrthoDB" id="5687308at2"/>
<dbReference type="SUPFAM" id="SSF53720">
    <property type="entry name" value="ALDH-like"/>
    <property type="match status" value="1"/>
</dbReference>
<dbReference type="InterPro" id="IPR044148">
    <property type="entry name" value="ALDH_GabD1-like"/>
</dbReference>
<dbReference type="KEGG" id="fau:Fraau_1249"/>
<dbReference type="Pfam" id="PF00171">
    <property type="entry name" value="Aldedh"/>
    <property type="match status" value="1"/>
</dbReference>
<dbReference type="eggNOG" id="COG1012">
    <property type="taxonomic scope" value="Bacteria"/>
</dbReference>
<proteinExistence type="inferred from homology"/>
<dbReference type="Gene3D" id="3.40.605.10">
    <property type="entry name" value="Aldehyde Dehydrogenase, Chain A, domain 1"/>
    <property type="match status" value="1"/>
</dbReference>